<feature type="transmembrane region" description="Helical" evidence="1">
    <location>
        <begin position="9"/>
        <end position="34"/>
    </location>
</feature>
<feature type="domain" description="RCK N-terminal" evidence="2">
    <location>
        <begin position="110"/>
        <end position="227"/>
    </location>
</feature>
<evidence type="ECO:0000313" key="5">
    <source>
        <dbReference type="Proteomes" id="UP000233398"/>
    </source>
</evidence>
<protein>
    <submittedName>
        <fullName evidence="4">Potassium transporter</fullName>
    </submittedName>
</protein>
<dbReference type="InterPro" id="IPR050721">
    <property type="entry name" value="Trk_Ktr_HKT_K-transport"/>
</dbReference>
<dbReference type="PANTHER" id="PTHR43833">
    <property type="entry name" value="POTASSIUM CHANNEL PROTEIN 2-RELATED-RELATED"/>
    <property type="match status" value="1"/>
</dbReference>
<dbReference type="GO" id="GO:0006813">
    <property type="term" value="P:potassium ion transport"/>
    <property type="evidence" value="ECO:0007669"/>
    <property type="project" value="InterPro"/>
</dbReference>
<dbReference type="InterPro" id="IPR036721">
    <property type="entry name" value="RCK_C_sf"/>
</dbReference>
<dbReference type="Proteomes" id="UP000233398">
    <property type="component" value="Unassembled WGS sequence"/>
</dbReference>
<evidence type="ECO:0000259" key="3">
    <source>
        <dbReference type="PROSITE" id="PS51202"/>
    </source>
</evidence>
<proteinExistence type="predicted"/>
<comment type="caution">
    <text evidence="4">The sequence shown here is derived from an EMBL/GenBank/DDBJ whole genome shotgun (WGS) entry which is preliminary data.</text>
</comment>
<dbReference type="Gene3D" id="3.30.70.1450">
    <property type="entry name" value="Regulator of K+ conductance, C-terminal domain"/>
    <property type="match status" value="2"/>
</dbReference>
<feature type="domain" description="RCK C-terminal" evidence="3">
    <location>
        <begin position="453"/>
        <end position="542"/>
    </location>
</feature>
<organism evidence="4 5">
    <name type="scientific">Rhodohalobacter barkolensis</name>
    <dbReference type="NCBI Taxonomy" id="2053187"/>
    <lineage>
        <taxon>Bacteria</taxon>
        <taxon>Pseudomonadati</taxon>
        <taxon>Balneolota</taxon>
        <taxon>Balneolia</taxon>
        <taxon>Balneolales</taxon>
        <taxon>Balneolaceae</taxon>
        <taxon>Rhodohalobacter</taxon>
    </lineage>
</organism>
<dbReference type="SUPFAM" id="SSF116726">
    <property type="entry name" value="TrkA C-terminal domain-like"/>
    <property type="match status" value="2"/>
</dbReference>
<dbReference type="Gene3D" id="1.10.287.70">
    <property type="match status" value="1"/>
</dbReference>
<dbReference type="InterPro" id="IPR006037">
    <property type="entry name" value="RCK_C"/>
</dbReference>
<dbReference type="PANTHER" id="PTHR43833:SF9">
    <property type="entry name" value="POTASSIUM CHANNEL PROTEIN YUGO-RELATED"/>
    <property type="match status" value="1"/>
</dbReference>
<reference evidence="4 5" key="1">
    <citation type="submission" date="2017-11" db="EMBL/GenBank/DDBJ databases">
        <title>Rhodohalobacter 15182 sp. nov., isolated from a salt lake.</title>
        <authorList>
            <person name="Han S."/>
        </authorList>
    </citation>
    <scope>NUCLEOTIDE SEQUENCE [LARGE SCALE GENOMIC DNA]</scope>
    <source>
        <strain evidence="4 5">15182</strain>
    </source>
</reference>
<dbReference type="Gene3D" id="3.40.50.720">
    <property type="entry name" value="NAD(P)-binding Rossmann-like Domain"/>
    <property type="match status" value="2"/>
</dbReference>
<dbReference type="AlphaFoldDB" id="A0A2N0VIL2"/>
<dbReference type="RefSeq" id="WP_101071269.1">
    <property type="nucleotide sequence ID" value="NZ_PISP01000001.1"/>
</dbReference>
<dbReference type="InterPro" id="IPR003148">
    <property type="entry name" value="RCK_N"/>
</dbReference>
<dbReference type="PROSITE" id="PS51201">
    <property type="entry name" value="RCK_N"/>
    <property type="match status" value="2"/>
</dbReference>
<gene>
    <name evidence="4" type="ORF">CWD77_00675</name>
</gene>
<keyword evidence="5" id="KW-1185">Reference proteome</keyword>
<dbReference type="PROSITE" id="PS51202">
    <property type="entry name" value="RCK_C"/>
    <property type="match status" value="2"/>
</dbReference>
<accession>A0A2N0VIL2</accession>
<dbReference type="Pfam" id="PF02254">
    <property type="entry name" value="TrkA_N"/>
    <property type="match status" value="2"/>
</dbReference>
<keyword evidence="1" id="KW-0472">Membrane</keyword>
<dbReference type="Pfam" id="PF02080">
    <property type="entry name" value="TrkA_C"/>
    <property type="match status" value="2"/>
</dbReference>
<keyword evidence="1" id="KW-1133">Transmembrane helix</keyword>
<dbReference type="SUPFAM" id="SSF81324">
    <property type="entry name" value="Voltage-gated potassium channels"/>
    <property type="match status" value="1"/>
</dbReference>
<feature type="domain" description="RCK C-terminal" evidence="3">
    <location>
        <begin position="243"/>
        <end position="328"/>
    </location>
</feature>
<evidence type="ECO:0000313" key="4">
    <source>
        <dbReference type="EMBL" id="PKD44026.1"/>
    </source>
</evidence>
<evidence type="ECO:0000256" key="1">
    <source>
        <dbReference type="SAM" id="Phobius"/>
    </source>
</evidence>
<name>A0A2N0VIL2_9BACT</name>
<keyword evidence="1" id="KW-0812">Transmembrane</keyword>
<dbReference type="InterPro" id="IPR036291">
    <property type="entry name" value="NAD(P)-bd_dom_sf"/>
</dbReference>
<dbReference type="SUPFAM" id="SSF51735">
    <property type="entry name" value="NAD(P)-binding Rossmann-fold domains"/>
    <property type="match status" value="2"/>
</dbReference>
<sequence>MDKNFSNRIFFSILTVLGIIISYSILFSWSMLYFEDQHVTFSQSLQVVVESLTTSGYGGYAPWQSDFMNYFIVIMNVTGVALVFFAFPVLIVPILKRAIEKSPPQKISKSDHVIICGYSNHADVLIQELDSRGKDYVIIEQDDQLVSQLHLSGMNVIVGNPESDAILLNACIGSASTLVLQSTVEKSISTILTARNASETINIIAVLDQEEEEVYYKLAGADVTILPRQLIGESLAKQVPAISIIDSVEIDNNIELIEIDIEEGSELCNRSVKSAKLLDNHHVNIIGAWQKDEFNSPVSPDLILDSKIRLLVAGEKAEIDELSKKAESTTRQFRRSKVLILGYGQSGDAAARFLKSRSVDVQVIDIQEKEGVDIVGDITKTETLKKADIEDVMSLIVTIQDDTKAIYATLMARHLNPKAHIIVRANNKGNIRKIFDAGADYVQAVTTVSGRMLAASVFEDEDSLAVEKQINLKQLPAGQLVGTTLAESDVRQETGCTILMAIRNDKKIITVDPQTFKFKENDQVILAGTDESIYLFEEKYLSNS</sequence>
<dbReference type="EMBL" id="PISP01000001">
    <property type="protein sequence ID" value="PKD44026.1"/>
    <property type="molecule type" value="Genomic_DNA"/>
</dbReference>
<dbReference type="GO" id="GO:0008324">
    <property type="term" value="F:monoatomic cation transmembrane transporter activity"/>
    <property type="evidence" value="ECO:0007669"/>
    <property type="project" value="InterPro"/>
</dbReference>
<evidence type="ECO:0000259" key="2">
    <source>
        <dbReference type="PROSITE" id="PS51201"/>
    </source>
</evidence>
<dbReference type="OrthoDB" id="9781411at2"/>
<feature type="domain" description="RCK N-terminal" evidence="2">
    <location>
        <begin position="335"/>
        <end position="446"/>
    </location>
</feature>
<feature type="transmembrane region" description="Helical" evidence="1">
    <location>
        <begin position="70"/>
        <end position="95"/>
    </location>
</feature>